<dbReference type="PRINTS" id="PR00237">
    <property type="entry name" value="GPCRRHODOPSN"/>
</dbReference>
<evidence type="ECO:0000313" key="11">
    <source>
        <dbReference type="Proteomes" id="UP000095280"/>
    </source>
</evidence>
<dbReference type="SMART" id="SM01381">
    <property type="entry name" value="7TM_GPCR_Srsx"/>
    <property type="match status" value="1"/>
</dbReference>
<dbReference type="PANTHER" id="PTHR24228">
    <property type="entry name" value="B2 BRADYKININ RECEPTOR/ANGIOTENSIN II RECEPTOR"/>
    <property type="match status" value="1"/>
</dbReference>
<evidence type="ECO:0000313" key="12">
    <source>
        <dbReference type="WBParaSite" id="maker-uti_cns_0000218-snap-gene-1.39-mRNA-1"/>
    </source>
</evidence>
<keyword evidence="2" id="KW-1003">Cell membrane</keyword>
<keyword evidence="11" id="KW-1185">Reference proteome</keyword>
<feature type="transmembrane region" description="Helical" evidence="9">
    <location>
        <begin position="113"/>
        <end position="135"/>
    </location>
</feature>
<feature type="transmembrane region" description="Helical" evidence="9">
    <location>
        <begin position="249"/>
        <end position="267"/>
    </location>
</feature>
<dbReference type="GO" id="GO:0004930">
    <property type="term" value="F:G protein-coupled receptor activity"/>
    <property type="evidence" value="ECO:0007669"/>
    <property type="project" value="UniProtKB-KW"/>
</dbReference>
<dbReference type="AlphaFoldDB" id="A0A1I8H6I3"/>
<evidence type="ECO:0000256" key="9">
    <source>
        <dbReference type="SAM" id="Phobius"/>
    </source>
</evidence>
<dbReference type="PANTHER" id="PTHR24228:SF74">
    <property type="entry name" value="G-PROTEIN COUPLED RECEPTORS FAMILY 1 PROFILE DOMAIN-CONTAINING PROTEIN"/>
    <property type="match status" value="1"/>
</dbReference>
<keyword evidence="6 9" id="KW-0472">Membrane</keyword>
<evidence type="ECO:0000256" key="3">
    <source>
        <dbReference type="ARBA" id="ARBA00022692"/>
    </source>
</evidence>
<evidence type="ECO:0000256" key="6">
    <source>
        <dbReference type="ARBA" id="ARBA00023136"/>
    </source>
</evidence>
<evidence type="ECO:0000256" key="1">
    <source>
        <dbReference type="ARBA" id="ARBA00004651"/>
    </source>
</evidence>
<keyword evidence="3 9" id="KW-0812">Transmembrane</keyword>
<organism evidence="11 13">
    <name type="scientific">Macrostomum lignano</name>
    <dbReference type="NCBI Taxonomy" id="282301"/>
    <lineage>
        <taxon>Eukaryota</taxon>
        <taxon>Metazoa</taxon>
        <taxon>Spiralia</taxon>
        <taxon>Lophotrochozoa</taxon>
        <taxon>Platyhelminthes</taxon>
        <taxon>Rhabditophora</taxon>
        <taxon>Macrostomorpha</taxon>
        <taxon>Macrostomida</taxon>
        <taxon>Macrostomidae</taxon>
        <taxon>Macrostomum</taxon>
    </lineage>
</organism>
<dbReference type="GO" id="GO:0005886">
    <property type="term" value="C:plasma membrane"/>
    <property type="evidence" value="ECO:0007669"/>
    <property type="project" value="UniProtKB-SubCell"/>
</dbReference>
<evidence type="ECO:0000259" key="10">
    <source>
        <dbReference type="PROSITE" id="PS50262"/>
    </source>
</evidence>
<evidence type="ECO:0000256" key="7">
    <source>
        <dbReference type="ARBA" id="ARBA00023170"/>
    </source>
</evidence>
<evidence type="ECO:0000256" key="4">
    <source>
        <dbReference type="ARBA" id="ARBA00022989"/>
    </source>
</evidence>
<feature type="transmembrane region" description="Helical" evidence="9">
    <location>
        <begin position="202"/>
        <end position="228"/>
    </location>
</feature>
<dbReference type="InterPro" id="IPR017452">
    <property type="entry name" value="GPCR_Rhodpsn_7TM"/>
</dbReference>
<dbReference type="SUPFAM" id="SSF81321">
    <property type="entry name" value="Family A G protein-coupled receptor-like"/>
    <property type="match status" value="1"/>
</dbReference>
<dbReference type="PROSITE" id="PS50262">
    <property type="entry name" value="G_PROTEIN_RECEP_F1_2"/>
    <property type="match status" value="1"/>
</dbReference>
<dbReference type="Proteomes" id="UP000095280">
    <property type="component" value="Unplaced"/>
</dbReference>
<feature type="transmembrane region" description="Helical" evidence="9">
    <location>
        <begin position="156"/>
        <end position="173"/>
    </location>
</feature>
<feature type="transmembrane region" description="Helical" evidence="9">
    <location>
        <begin position="287"/>
        <end position="306"/>
    </location>
</feature>
<protein>
    <submittedName>
        <fullName evidence="12 13">G_PROTEIN_RECEP_F1_2 domain-containing protein</fullName>
    </submittedName>
</protein>
<keyword evidence="5" id="KW-0297">G-protein coupled receptor</keyword>
<reference evidence="12 13" key="1">
    <citation type="submission" date="2016-11" db="UniProtKB">
        <authorList>
            <consortium name="WormBaseParasite"/>
        </authorList>
    </citation>
    <scope>IDENTIFICATION</scope>
</reference>
<evidence type="ECO:0000256" key="8">
    <source>
        <dbReference type="ARBA" id="ARBA00023224"/>
    </source>
</evidence>
<dbReference type="CDD" id="cd00637">
    <property type="entry name" value="7tm_classA_rhodopsin-like"/>
    <property type="match status" value="1"/>
</dbReference>
<dbReference type="InterPro" id="IPR000276">
    <property type="entry name" value="GPCR_Rhodpsn"/>
</dbReference>
<feature type="domain" description="G-protein coupled receptors family 1 profile" evidence="10">
    <location>
        <begin position="56"/>
        <end position="303"/>
    </location>
</feature>
<accession>A0A1I8H6I3</accession>
<dbReference type="Pfam" id="PF00001">
    <property type="entry name" value="7tm_1"/>
    <property type="match status" value="1"/>
</dbReference>
<feature type="transmembrane region" description="Helical" evidence="9">
    <location>
        <begin position="77"/>
        <end position="101"/>
    </location>
</feature>
<evidence type="ECO:0000313" key="13">
    <source>
        <dbReference type="WBParaSite" id="maker-uti_cns_0004561-snap-gene-0.17-mRNA-1"/>
    </source>
</evidence>
<evidence type="ECO:0000256" key="2">
    <source>
        <dbReference type="ARBA" id="ARBA00022475"/>
    </source>
</evidence>
<comment type="subcellular location">
    <subcellularLocation>
        <location evidence="1">Cell membrane</location>
        <topology evidence="1">Multi-pass membrane protein</topology>
    </subcellularLocation>
</comment>
<dbReference type="WBParaSite" id="maker-uti_cns_0004561-snap-gene-0.17-mRNA-1">
    <property type="protein sequence ID" value="maker-uti_cns_0004561-snap-gene-0.17-mRNA-1"/>
    <property type="gene ID" value="maker-uti_cns_0004561-snap-gene-0.17"/>
</dbReference>
<sequence>MEADNETSTTVAPRDCIEEEDEHSRDEFACPMPDVLADKIADCVVLSIFIAIGVIGNLLLIISILTTKRMQKPQYYFILSIASADLLVSGYVLPCVLSARISNKNIFTDAQCIFNAFVSFACTGISNSNFCAIALNRYCFVIKRHLYDRIFTGRSTLLIILLIWVIWFIYSGVEGATDNFTYLADAFACFNYDEKYVFSATFMLAAFGVFLPLCISCFAYGAIFWKLYRIKANLGESADTTLSRDERRAIFTIMAAFLVFNACWVPYLVQVITEKMDIHLSNMFHKYSVWMSFFNSSMNAIVYGLLNAEFRASYLRVIKFTAFKSSRSSTSG</sequence>
<keyword evidence="4 9" id="KW-1133">Transmembrane helix</keyword>
<evidence type="ECO:0000256" key="5">
    <source>
        <dbReference type="ARBA" id="ARBA00023040"/>
    </source>
</evidence>
<feature type="transmembrane region" description="Helical" evidence="9">
    <location>
        <begin position="44"/>
        <end position="65"/>
    </location>
</feature>
<keyword evidence="7" id="KW-0675">Receptor</keyword>
<dbReference type="WBParaSite" id="maker-uti_cns_0000218-snap-gene-1.39-mRNA-1">
    <property type="protein sequence ID" value="maker-uti_cns_0000218-snap-gene-1.39-mRNA-1"/>
    <property type="gene ID" value="maker-uti_cns_0000218-snap-gene-1.39"/>
</dbReference>
<keyword evidence="8" id="KW-0807">Transducer</keyword>
<name>A0A1I8H6I3_9PLAT</name>
<proteinExistence type="predicted"/>
<dbReference type="Gene3D" id="1.20.1070.10">
    <property type="entry name" value="Rhodopsin 7-helix transmembrane proteins"/>
    <property type="match status" value="1"/>
</dbReference>